<name>A0A1M6ASQ0_9VIBR</name>
<feature type="domain" description="Prenylated flavin chaperone LpdD-like" evidence="1">
    <location>
        <begin position="9"/>
        <end position="121"/>
    </location>
</feature>
<dbReference type="Pfam" id="PF21758">
    <property type="entry name" value="PAC_bac"/>
    <property type="match status" value="1"/>
</dbReference>
<dbReference type="Proteomes" id="UP000184608">
    <property type="component" value="Unassembled WGS sequence"/>
</dbReference>
<evidence type="ECO:0000313" key="3">
    <source>
        <dbReference type="Proteomes" id="UP000184608"/>
    </source>
</evidence>
<organism evidence="2 3">
    <name type="scientific">Vibrio aerogenes CECT 7868</name>
    <dbReference type="NCBI Taxonomy" id="1216006"/>
    <lineage>
        <taxon>Bacteria</taxon>
        <taxon>Pseudomonadati</taxon>
        <taxon>Pseudomonadota</taxon>
        <taxon>Gammaproteobacteria</taxon>
        <taxon>Vibrionales</taxon>
        <taxon>Vibrionaceae</taxon>
        <taxon>Vibrio</taxon>
    </lineage>
</organism>
<evidence type="ECO:0000259" key="1">
    <source>
        <dbReference type="Pfam" id="PF21758"/>
    </source>
</evidence>
<dbReference type="RefSeq" id="WP_073605248.1">
    <property type="nucleotide sequence ID" value="NZ_FQXZ01000039.1"/>
</dbReference>
<reference evidence="2 3" key="1">
    <citation type="submission" date="2016-11" db="EMBL/GenBank/DDBJ databases">
        <authorList>
            <person name="Jaros S."/>
            <person name="Januszkiewicz K."/>
            <person name="Wedrychowicz H."/>
        </authorList>
    </citation>
    <scope>NUCLEOTIDE SEQUENCE [LARGE SCALE GENOMIC DNA]</scope>
    <source>
        <strain evidence="2 3">CECT 7868</strain>
    </source>
</reference>
<gene>
    <name evidence="2" type="ORF">VA7868_03657</name>
</gene>
<dbReference type="STRING" id="1216006.VA7868_03657"/>
<sequence length="124" mass="13156">MIHLTRAAENIQVELKATKVGNDVNVVICGGDQPHIGAVAVAQPRASLQDENQRSATTSVITVMGHKEDLIAHRSAGQITAATGSVTIVSCGVHLDDATLKQIKQIDTLIQELTNALIIRLQAD</sequence>
<dbReference type="InterPro" id="IPR048844">
    <property type="entry name" value="LpdD_chaperone-like"/>
</dbReference>
<evidence type="ECO:0000313" key="2">
    <source>
        <dbReference type="EMBL" id="SHI39490.1"/>
    </source>
</evidence>
<dbReference type="EMBL" id="FQXZ01000039">
    <property type="protein sequence ID" value="SHI39490.1"/>
    <property type="molecule type" value="Genomic_DNA"/>
</dbReference>
<accession>A0A1M6ASQ0</accession>
<protein>
    <recommendedName>
        <fullName evidence="1">Prenylated flavin chaperone LpdD-like domain-containing protein</fullName>
    </recommendedName>
</protein>
<keyword evidence="3" id="KW-1185">Reference proteome</keyword>
<dbReference type="OrthoDB" id="5878625at2"/>
<proteinExistence type="predicted"/>
<dbReference type="AlphaFoldDB" id="A0A1M6ASQ0"/>